<evidence type="ECO:0000313" key="9">
    <source>
        <dbReference type="EMBL" id="AZG75506.1"/>
    </source>
</evidence>
<keyword evidence="3" id="KW-0143">Chaperone</keyword>
<sequence length="400" mass="43920">MNDLTMAAASRATRAAPPPIPLTVITGFLGAGKTTLLNRLLASPALAETLVLINEFGEIGLDHLFIEKIDGDMVMMSSGCVCCSIRGDLVNTLEDLLKRLDNGRIKPFKRVVLETTGLADPAPILHTIMSHPYLMMRYRLDGVVTLIDAVNGEATLDAHEEAVKQVAVADRLVIAKTDLPQGAERADALKARLARLNPGALQLDAAKGEATPEALINCGLYDPETKTPRVKEWLNAEAVEEAQAHDHADHEHDHEHHHEHEHETHGHRQDVNRHDAHIRAFCFSSETPLTPASFDIFIDLLRHTHGPRMLRVKGIVALADDPSRPVAIHGVQHVFHPPYRLDAWPGADRRTRIVFIVKDLDEGFVRGLYGALVNHPAPDRPDAQALTDNPLTPRPGGLFG</sequence>
<dbReference type="InterPro" id="IPR027417">
    <property type="entry name" value="P-loop_NTPase"/>
</dbReference>
<keyword evidence="2" id="KW-0378">Hydrolase</keyword>
<evidence type="ECO:0000256" key="3">
    <source>
        <dbReference type="ARBA" id="ARBA00023186"/>
    </source>
</evidence>
<gene>
    <name evidence="9" type="ORF">EHO51_01415</name>
</gene>
<evidence type="ECO:0000313" key="10">
    <source>
        <dbReference type="Proteomes" id="UP000273982"/>
    </source>
</evidence>
<evidence type="ECO:0000256" key="4">
    <source>
        <dbReference type="ARBA" id="ARBA00034320"/>
    </source>
</evidence>
<protein>
    <submittedName>
        <fullName evidence="9">GTP-binding protein</fullName>
    </submittedName>
</protein>
<dbReference type="Gene3D" id="3.40.50.300">
    <property type="entry name" value="P-loop containing nucleotide triphosphate hydrolases"/>
    <property type="match status" value="1"/>
</dbReference>
<dbReference type="SUPFAM" id="SSF90002">
    <property type="entry name" value="Hypothetical protein YjiA, C-terminal domain"/>
    <property type="match status" value="1"/>
</dbReference>
<evidence type="ECO:0000256" key="5">
    <source>
        <dbReference type="ARBA" id="ARBA00045658"/>
    </source>
</evidence>
<dbReference type="GO" id="GO:0000166">
    <property type="term" value="F:nucleotide binding"/>
    <property type="evidence" value="ECO:0007669"/>
    <property type="project" value="UniProtKB-KW"/>
</dbReference>
<dbReference type="GO" id="GO:0016787">
    <property type="term" value="F:hydrolase activity"/>
    <property type="evidence" value="ECO:0007669"/>
    <property type="project" value="UniProtKB-KW"/>
</dbReference>
<dbReference type="SMART" id="SM00833">
    <property type="entry name" value="CobW_C"/>
    <property type="match status" value="1"/>
</dbReference>
<comment type="similarity">
    <text evidence="4">Belongs to the SIMIBI class G3E GTPase family. ZNG1 subfamily.</text>
</comment>
<dbReference type="InterPro" id="IPR003495">
    <property type="entry name" value="CobW/HypB/UreG_nucleotide-bd"/>
</dbReference>
<organism evidence="9 10">
    <name type="scientific">Methylocystis rosea</name>
    <dbReference type="NCBI Taxonomy" id="173366"/>
    <lineage>
        <taxon>Bacteria</taxon>
        <taxon>Pseudomonadati</taxon>
        <taxon>Pseudomonadota</taxon>
        <taxon>Alphaproteobacteria</taxon>
        <taxon>Hyphomicrobiales</taxon>
        <taxon>Methylocystaceae</taxon>
        <taxon>Methylocystis</taxon>
    </lineage>
</organism>
<dbReference type="AlphaFoldDB" id="A0A3G8M0R0"/>
<feature type="region of interest" description="Disordered" evidence="7">
    <location>
        <begin position="379"/>
        <end position="400"/>
    </location>
</feature>
<feature type="region of interest" description="Disordered" evidence="7">
    <location>
        <begin position="241"/>
        <end position="270"/>
    </location>
</feature>
<dbReference type="InterPro" id="IPR036627">
    <property type="entry name" value="CobW-likC_sf"/>
</dbReference>
<dbReference type="Pfam" id="PF07683">
    <property type="entry name" value="CobW_C"/>
    <property type="match status" value="1"/>
</dbReference>
<dbReference type="Gene3D" id="3.30.1220.10">
    <property type="entry name" value="CobW-like, C-terminal domain"/>
    <property type="match status" value="1"/>
</dbReference>
<feature type="domain" description="CobW C-terminal" evidence="8">
    <location>
        <begin position="278"/>
        <end position="372"/>
    </location>
</feature>
<dbReference type="RefSeq" id="WP_124737388.1">
    <property type="nucleotide sequence ID" value="NZ_CP034086.1"/>
</dbReference>
<evidence type="ECO:0000259" key="8">
    <source>
        <dbReference type="SMART" id="SM00833"/>
    </source>
</evidence>
<dbReference type="CDD" id="cd03112">
    <property type="entry name" value="CobW-like"/>
    <property type="match status" value="1"/>
</dbReference>
<evidence type="ECO:0000256" key="6">
    <source>
        <dbReference type="ARBA" id="ARBA00049117"/>
    </source>
</evidence>
<dbReference type="InterPro" id="IPR051316">
    <property type="entry name" value="Zinc-reg_GTPase_activator"/>
</dbReference>
<dbReference type="Proteomes" id="UP000273982">
    <property type="component" value="Chromosome"/>
</dbReference>
<comment type="function">
    <text evidence="5">Zinc chaperone that directly transfers zinc cofactor to target proteins, thereby activating them. Zinc is transferred from the CXCC motif in the GTPase domain to the zinc binding site in target proteins in a process requiring GTP hydrolysis.</text>
</comment>
<comment type="catalytic activity">
    <reaction evidence="6">
        <text>GTP + H2O = GDP + phosphate + H(+)</text>
        <dbReference type="Rhea" id="RHEA:19669"/>
        <dbReference type="ChEBI" id="CHEBI:15377"/>
        <dbReference type="ChEBI" id="CHEBI:15378"/>
        <dbReference type="ChEBI" id="CHEBI:37565"/>
        <dbReference type="ChEBI" id="CHEBI:43474"/>
        <dbReference type="ChEBI" id="CHEBI:58189"/>
    </reaction>
    <physiologicalReaction direction="left-to-right" evidence="6">
        <dbReference type="Rhea" id="RHEA:19670"/>
    </physiologicalReaction>
</comment>
<dbReference type="KEGG" id="mros:EHO51_01415"/>
<proteinExistence type="inferred from homology"/>
<dbReference type="PANTHER" id="PTHR13748">
    <property type="entry name" value="COBW-RELATED"/>
    <property type="match status" value="1"/>
</dbReference>
<reference evidence="9 10" key="1">
    <citation type="submission" date="2018-11" db="EMBL/GenBank/DDBJ databases">
        <title>Genome squencing of methanotrophic bacteria isolated from alkaline groundwater in Korea.</title>
        <authorList>
            <person name="Nguyen L.N."/>
        </authorList>
    </citation>
    <scope>NUCLEOTIDE SEQUENCE [LARGE SCALE GENOMIC DNA]</scope>
    <source>
        <strain evidence="9 10">GW6</strain>
    </source>
</reference>
<dbReference type="EMBL" id="CP034086">
    <property type="protein sequence ID" value="AZG75506.1"/>
    <property type="molecule type" value="Genomic_DNA"/>
</dbReference>
<dbReference type="InterPro" id="IPR011629">
    <property type="entry name" value="CobW-like_C"/>
</dbReference>
<name>A0A3G8M0R0_9HYPH</name>
<feature type="compositionally biased region" description="Basic and acidic residues" evidence="7">
    <location>
        <begin position="242"/>
        <end position="270"/>
    </location>
</feature>
<keyword evidence="1" id="KW-0547">Nucleotide-binding</keyword>
<evidence type="ECO:0000256" key="2">
    <source>
        <dbReference type="ARBA" id="ARBA00022801"/>
    </source>
</evidence>
<accession>A0A3G8M0R0</accession>
<evidence type="ECO:0000256" key="1">
    <source>
        <dbReference type="ARBA" id="ARBA00022741"/>
    </source>
</evidence>
<dbReference type="Pfam" id="PF02492">
    <property type="entry name" value="cobW"/>
    <property type="match status" value="1"/>
</dbReference>
<evidence type="ECO:0000256" key="7">
    <source>
        <dbReference type="SAM" id="MobiDB-lite"/>
    </source>
</evidence>
<dbReference type="SUPFAM" id="SSF52540">
    <property type="entry name" value="P-loop containing nucleoside triphosphate hydrolases"/>
    <property type="match status" value="1"/>
</dbReference>